<dbReference type="InterPro" id="IPR007278">
    <property type="entry name" value="DUF397"/>
</dbReference>
<keyword evidence="3" id="KW-1185">Reference proteome</keyword>
<dbReference type="Proteomes" id="UP000199111">
    <property type="component" value="Unassembled WGS sequence"/>
</dbReference>
<gene>
    <name evidence="2" type="ORF">SAMN05216275_104291</name>
</gene>
<accession>A0A1I3KAT7</accession>
<reference evidence="3" key="1">
    <citation type="submission" date="2016-10" db="EMBL/GenBank/DDBJ databases">
        <authorList>
            <person name="Varghese N."/>
            <person name="Submissions S."/>
        </authorList>
    </citation>
    <scope>NUCLEOTIDE SEQUENCE [LARGE SCALE GENOMIC DNA]</scope>
    <source>
        <strain evidence="3">CGMCC 4.2126</strain>
    </source>
</reference>
<evidence type="ECO:0000259" key="1">
    <source>
        <dbReference type="Pfam" id="PF04149"/>
    </source>
</evidence>
<organism evidence="2 3">
    <name type="scientific">Streptosporangium canum</name>
    <dbReference type="NCBI Taxonomy" id="324952"/>
    <lineage>
        <taxon>Bacteria</taxon>
        <taxon>Bacillati</taxon>
        <taxon>Actinomycetota</taxon>
        <taxon>Actinomycetes</taxon>
        <taxon>Streptosporangiales</taxon>
        <taxon>Streptosporangiaceae</taxon>
        <taxon>Streptosporangium</taxon>
    </lineage>
</organism>
<proteinExistence type="predicted"/>
<dbReference type="GeneID" id="96297466"/>
<evidence type="ECO:0000313" key="2">
    <source>
        <dbReference type="EMBL" id="SFI69602.1"/>
    </source>
</evidence>
<sequence>MDLTGARWRKSSRSNGNGGECVEVAVNLPGVVAVRDSKNPDGPALLFSPEVWATFLTRIKGDSL</sequence>
<evidence type="ECO:0000313" key="3">
    <source>
        <dbReference type="Proteomes" id="UP000199111"/>
    </source>
</evidence>
<dbReference type="EMBL" id="FOQY01000004">
    <property type="protein sequence ID" value="SFI69602.1"/>
    <property type="molecule type" value="Genomic_DNA"/>
</dbReference>
<protein>
    <recommendedName>
        <fullName evidence="1">DUF397 domain-containing protein</fullName>
    </recommendedName>
</protein>
<dbReference type="AlphaFoldDB" id="A0A1I3KAT7"/>
<dbReference type="RefSeq" id="WP_012890040.1">
    <property type="nucleotide sequence ID" value="NZ_FOQY01000004.1"/>
</dbReference>
<feature type="domain" description="DUF397" evidence="1">
    <location>
        <begin position="6"/>
        <end position="60"/>
    </location>
</feature>
<name>A0A1I3KAT7_9ACTN</name>
<dbReference type="Pfam" id="PF04149">
    <property type="entry name" value="DUF397"/>
    <property type="match status" value="1"/>
</dbReference>